<dbReference type="Proteomes" id="UP000815325">
    <property type="component" value="Unassembled WGS sequence"/>
</dbReference>
<dbReference type="EMBL" id="MU070669">
    <property type="protein sequence ID" value="KAF5826877.1"/>
    <property type="molecule type" value="Genomic_DNA"/>
</dbReference>
<evidence type="ECO:0000256" key="1">
    <source>
        <dbReference type="SAM" id="MobiDB-lite"/>
    </source>
</evidence>
<evidence type="ECO:0000313" key="2">
    <source>
        <dbReference type="EMBL" id="KAF5826877.1"/>
    </source>
</evidence>
<gene>
    <name evidence="2" type="ORF">DUNSADRAFT_1823</name>
</gene>
<evidence type="ECO:0008006" key="4">
    <source>
        <dbReference type="Google" id="ProtNLM"/>
    </source>
</evidence>
<keyword evidence="3" id="KW-1185">Reference proteome</keyword>
<feature type="region of interest" description="Disordered" evidence="1">
    <location>
        <begin position="64"/>
        <end position="83"/>
    </location>
</feature>
<protein>
    <recommendedName>
        <fullName evidence="4">Encoded protein</fullName>
    </recommendedName>
</protein>
<organism evidence="2 3">
    <name type="scientific">Dunaliella salina</name>
    <name type="common">Green alga</name>
    <name type="synonym">Protococcus salinus</name>
    <dbReference type="NCBI Taxonomy" id="3046"/>
    <lineage>
        <taxon>Eukaryota</taxon>
        <taxon>Viridiplantae</taxon>
        <taxon>Chlorophyta</taxon>
        <taxon>core chlorophytes</taxon>
        <taxon>Chlorophyceae</taxon>
        <taxon>CS clade</taxon>
        <taxon>Chlamydomonadales</taxon>
        <taxon>Dunaliellaceae</taxon>
        <taxon>Dunaliella</taxon>
    </lineage>
</organism>
<sequence length="83" mass="9216">MGLFEGASSCQQHRIDTSILAFATSLTKSCYEPSINVRRNSCVPSQHDTIPKHCSSVPKDATKCSPMPCKRHHKAQEKQEVCL</sequence>
<name>A0ABQ7FWY9_DUNSA</name>
<comment type="caution">
    <text evidence="2">The sequence shown here is derived from an EMBL/GenBank/DDBJ whole genome shotgun (WGS) entry which is preliminary data.</text>
</comment>
<accession>A0ABQ7FWY9</accession>
<proteinExistence type="predicted"/>
<evidence type="ECO:0000313" key="3">
    <source>
        <dbReference type="Proteomes" id="UP000815325"/>
    </source>
</evidence>
<reference evidence="2" key="1">
    <citation type="submission" date="2017-08" db="EMBL/GenBank/DDBJ databases">
        <authorList>
            <person name="Polle J.E."/>
            <person name="Barry K."/>
            <person name="Cushman J."/>
            <person name="Schmutz J."/>
            <person name="Tran D."/>
            <person name="Hathwaick L.T."/>
            <person name="Yim W.C."/>
            <person name="Jenkins J."/>
            <person name="Mckie-Krisberg Z.M."/>
            <person name="Prochnik S."/>
            <person name="Lindquist E."/>
            <person name="Dockter R.B."/>
            <person name="Adam C."/>
            <person name="Molina H."/>
            <person name="Bunkerborg J."/>
            <person name="Jin E."/>
            <person name="Buchheim M."/>
            <person name="Magnuson J."/>
        </authorList>
    </citation>
    <scope>NUCLEOTIDE SEQUENCE</scope>
    <source>
        <strain evidence="2">CCAP 19/18</strain>
    </source>
</reference>